<dbReference type="Proteomes" id="UP000272025">
    <property type="component" value="Unassembled WGS sequence"/>
</dbReference>
<name>A0A3N2PWS4_SODAK</name>
<organism evidence="1 2">
    <name type="scientific">Sodiomyces alkalinus (strain CBS 110278 / VKM F-3762 / F11)</name>
    <name type="common">Alkaliphilic filamentous fungus</name>
    <dbReference type="NCBI Taxonomy" id="1314773"/>
    <lineage>
        <taxon>Eukaryota</taxon>
        <taxon>Fungi</taxon>
        <taxon>Dikarya</taxon>
        <taxon>Ascomycota</taxon>
        <taxon>Pezizomycotina</taxon>
        <taxon>Sordariomycetes</taxon>
        <taxon>Hypocreomycetidae</taxon>
        <taxon>Glomerellales</taxon>
        <taxon>Plectosphaerellaceae</taxon>
        <taxon>Sodiomyces</taxon>
    </lineage>
</organism>
<dbReference type="EMBL" id="ML119054">
    <property type="protein sequence ID" value="ROT38970.1"/>
    <property type="molecule type" value="Genomic_DNA"/>
</dbReference>
<evidence type="ECO:0000313" key="2">
    <source>
        <dbReference type="Proteomes" id="UP000272025"/>
    </source>
</evidence>
<keyword evidence="2" id="KW-1185">Reference proteome</keyword>
<accession>A0A3N2PWS4</accession>
<dbReference type="AlphaFoldDB" id="A0A3N2PWS4"/>
<proteinExistence type="predicted"/>
<reference evidence="1 2" key="1">
    <citation type="journal article" date="2018" name="Mol. Ecol.">
        <title>The obligate alkalophilic soda-lake fungus Sodiomyces alkalinus has shifted to a protein diet.</title>
        <authorList>
            <person name="Grum-Grzhimaylo A.A."/>
            <person name="Falkoski D.L."/>
            <person name="van den Heuvel J."/>
            <person name="Valero-Jimenez C.A."/>
            <person name="Min B."/>
            <person name="Choi I.G."/>
            <person name="Lipzen A."/>
            <person name="Daum C.G."/>
            <person name="Aanen D.K."/>
            <person name="Tsang A."/>
            <person name="Henrissat B."/>
            <person name="Bilanenko E.N."/>
            <person name="de Vries R.P."/>
            <person name="van Kan J.A.L."/>
            <person name="Grigoriev I.V."/>
            <person name="Debets A.J.M."/>
        </authorList>
    </citation>
    <scope>NUCLEOTIDE SEQUENCE [LARGE SCALE GENOMIC DNA]</scope>
    <source>
        <strain evidence="1 2">F11</strain>
    </source>
</reference>
<protein>
    <submittedName>
        <fullName evidence="1">Uncharacterized protein</fullName>
    </submittedName>
</protein>
<dbReference type="RefSeq" id="XP_028466776.1">
    <property type="nucleotide sequence ID" value="XM_028614126.1"/>
</dbReference>
<sequence>MGSCHFVDWMQDMRQLLEKGLTAGPAERRLLRTSSWRTKRRDAEKADIITFRKFLGCVVSSWKCTRQVTWQLALLRSGALSSQLSALSCRLPAVGSSTHAPRSGHVFEGHMRRGIADSPQQGIALSAPTEGWGMQGLVVAADSVPTPPVYHIRGIPLHCSKILANRNSCGGDATITWWFQNRTINPTQRAYLTYLCV</sequence>
<evidence type="ECO:0000313" key="1">
    <source>
        <dbReference type="EMBL" id="ROT38970.1"/>
    </source>
</evidence>
<gene>
    <name evidence="1" type="ORF">SODALDRAFT_358807</name>
</gene>
<dbReference type="GeneID" id="39582604"/>